<evidence type="ECO:0000313" key="3">
    <source>
        <dbReference type="Proteomes" id="UP000030907"/>
    </source>
</evidence>
<evidence type="ECO:0000256" key="1">
    <source>
        <dbReference type="SAM" id="SignalP"/>
    </source>
</evidence>
<sequence>MSAQHPVTTLSKGIDIMMKVPGQTGRLKSLLLAASAGAALLGSPAFAQDDTGIDPRQLIEQMVAENIITREQADRMISNARAATIQARAQAPAPLPQAGVAADGTQTVTYVSPVVREQIAQQVRAELGTQAQAEGWARPGETPEWTRRIQLYGDVRVRGEARRYDDANGDIFWDYDAINGGQPQNVNASSTGYIDAPFLNTLEDRQRFRLRARLGVKAQITDWITADIRLATGASSSPVSTNQTMGADGSGKYHLWLDRASIRLAPTENVALEFGRFANPLWMSDLVFDNDMNFDGVAISGQGAVADGVRLFGTLGAFPVFNTDLNFGTRNAPTIIDPETGGEIGTGRPFKSEDRYLFATQAGVEFNPTEQINVKLAGGYYHFDNIAGRLSEPCYWTELVCSTDALRPAFQQHGNTMMALRDPLYIGSPNPELEPDNQYFGLASKFELLHIRAQAEYRANERFGVRLEGDFVKNLGWDRDAISAIAWNNLGPNGDTYNGRYDGGDAGWQARLTVGSVMNLNLAGDWQAKRGDWNAWVAYRRLESDAVVDAFADSDFHIGGTNNRGWQIGGNYAIARNTILGFRWLSAEEIASAPFSVDRGFIDLMTRF</sequence>
<feature type="chain" id="PRO_5002031989" description="Porin" evidence="1">
    <location>
        <begin position="48"/>
        <end position="608"/>
    </location>
</feature>
<dbReference type="Pfam" id="PF16930">
    <property type="entry name" value="Porin_5"/>
    <property type="match status" value="1"/>
</dbReference>
<keyword evidence="1" id="KW-0732">Signal</keyword>
<evidence type="ECO:0000313" key="2">
    <source>
        <dbReference type="EMBL" id="AJA10917.1"/>
    </source>
</evidence>
<protein>
    <recommendedName>
        <fullName evidence="4">Porin</fullName>
    </recommendedName>
</protein>
<feature type="signal peptide" evidence="1">
    <location>
        <begin position="1"/>
        <end position="47"/>
    </location>
</feature>
<keyword evidence="3" id="KW-1185">Reference proteome</keyword>
<gene>
    <name evidence="2" type="ORF">SKP52_20255</name>
</gene>
<dbReference type="InterPro" id="IPR032638">
    <property type="entry name" value="Porin_5"/>
</dbReference>
<dbReference type="HOGENOM" id="CLU_027640_0_0_5"/>
<dbReference type="STRING" id="1515612.SKP52_20255"/>
<proteinExistence type="predicted"/>
<dbReference type="AlphaFoldDB" id="A0A0A7PSB6"/>
<reference evidence="2 3" key="1">
    <citation type="journal article" date="2015" name="Int. J. Syst. Evol. Microbiol.">
        <title>Description of Sphingopyxis fribergensis sp. nov. - a soil bacterium with the ability to degrade styrene and phenylacetic acid.</title>
        <authorList>
            <person name="Oelschlagel M."/>
            <person name="Ruckert C."/>
            <person name="Kalinowski J."/>
            <person name="Schmidt G."/>
            <person name="Schlomann M."/>
            <person name="Tischler D."/>
        </authorList>
    </citation>
    <scope>NUCLEOTIDE SEQUENCE [LARGE SCALE GENOMIC DNA]</scope>
    <source>
        <strain evidence="2 3">Kp5.2</strain>
    </source>
</reference>
<name>A0A0A7PSB6_9SPHN</name>
<accession>A0A0A7PSB6</accession>
<organism evidence="2 3">
    <name type="scientific">Sphingopyxis fribergensis</name>
    <dbReference type="NCBI Taxonomy" id="1515612"/>
    <lineage>
        <taxon>Bacteria</taxon>
        <taxon>Pseudomonadati</taxon>
        <taxon>Pseudomonadota</taxon>
        <taxon>Alphaproteobacteria</taxon>
        <taxon>Sphingomonadales</taxon>
        <taxon>Sphingomonadaceae</taxon>
        <taxon>Sphingopyxis</taxon>
    </lineage>
</organism>
<dbReference type="SUPFAM" id="SSF56935">
    <property type="entry name" value="Porins"/>
    <property type="match status" value="1"/>
</dbReference>
<dbReference type="Proteomes" id="UP000030907">
    <property type="component" value="Chromosome"/>
</dbReference>
<dbReference type="KEGG" id="sphk:SKP52_20255"/>
<evidence type="ECO:0008006" key="4">
    <source>
        <dbReference type="Google" id="ProtNLM"/>
    </source>
</evidence>
<dbReference type="EMBL" id="CP009122">
    <property type="protein sequence ID" value="AJA10917.1"/>
    <property type="molecule type" value="Genomic_DNA"/>
</dbReference>